<gene>
    <name evidence="8" type="ORF">CYMTET_30109</name>
</gene>
<keyword evidence="5 6" id="KW-0472">Membrane</keyword>
<dbReference type="InterPro" id="IPR013783">
    <property type="entry name" value="Ig-like_fold"/>
</dbReference>
<feature type="transmembrane region" description="Helical" evidence="6">
    <location>
        <begin position="1014"/>
        <end position="1034"/>
    </location>
</feature>
<comment type="caution">
    <text evidence="8">The sequence shown here is derived from an EMBL/GenBank/DDBJ whole genome shotgun (WGS) entry which is preliminary data.</text>
</comment>
<reference evidence="8 9" key="1">
    <citation type="journal article" date="2015" name="Genome Biol. Evol.">
        <title>Comparative Genomics of a Bacterivorous Green Alga Reveals Evolutionary Causalities and Consequences of Phago-Mixotrophic Mode of Nutrition.</title>
        <authorList>
            <person name="Burns J.A."/>
            <person name="Paasch A."/>
            <person name="Narechania A."/>
            <person name="Kim E."/>
        </authorList>
    </citation>
    <scope>NUCLEOTIDE SEQUENCE [LARGE SCALE GENOMIC DNA]</scope>
    <source>
        <strain evidence="8 9">PLY_AMNH</strain>
    </source>
</reference>
<keyword evidence="9" id="KW-1185">Reference proteome</keyword>
<sequence>MVFGQALVGVPRAARAMCGVCGYNEGSAQHSFHNEPHWPSSSRRAYHWLNKGPKSAGLISPHSASRPSAGAQGDGEVCEMCTLQLQIQSSTVVDGMVKRAFQNQIIGSLTGLDDAACEASTETTFQWGGTSSDGMVLALTEEQNRASTLRLNFPKSTLTTYLSYSVTLSARVTASPEVRAEDALTFYVEPQALVALVTPSELESGEDSTVMLDASASYDPDGEEGGMNFEWRCAREGTNCRDRSGALLPPTWTSATLSLTLEGSVEGLVYSFNLKLSKAGREAEALVRVTMNSGPLPVPSIVALPGKVNANNKVSLTSSVESIAPATVTRAWSVAAEAGTAAIDLSTAASTPLNQADLVIRAGSLQARFGLSSAQVDSAYLFKLQAQDSVGPAFSTLRVVVNSPPAPGTFTVTPVSGTVLDTEFQMAAGGWEDEDTPLWYQLSYMVTGGETNPQQTMLNEYKPETRASTKLPEEGLEAFGREVQMFVTVRDALGAVTSASATVEVQPVVVADEAELTSYVDAQLASSLTLDSNGDVDASLLVVDGIASLLNNAGASRRRRRRERRRALLHEDAEEDAEQIAARSAQREVMMDLISSGKASLVSTDSTLERMSSSTEKVVGNAEEVAPELQSKGFSMMDSLVADAASPDTTATMTMGAVGSVGGALSNLVLAGVVNPAGGESAPNPAAQGLGILGAMAVTLASGMVDGEEGATVDTAVLSMLVQQDDLADPTSGAFAAPLLSPSGAAVSFPSSLGPALGGGSAAIKLLTSTVDPHVNISANTSAALRRLLEEEGALATGALESVSTAVTSIALSGADGKEMVVHGLSEAITFSLPLQAPDSDSAINETAPPQCAFFDTSTGSYSRAGCTARPNPRPPQVELNWWTLNASKVEGELRRMWSIDPSSSGFLSGCEESFEAVFPEYLGTDAGYRKFLGEGCVAADPENNASCWWQWDAQAFLGPGCVYDQEIHCLCTHLTDFKAVQDQEVGTLGPPKVTTVGADDMTSLTPGDVLQSITLLAVLGGLMTGCVLLAWLSNWAHHEGVSRKAVGSGLRGRHAGSPFLLDELLGKMVSRVKGGGRERECATDKLSIFRQLMTHHGTDNLWFKTIGETWTWSLMARFHPS</sequence>
<dbReference type="GO" id="GO:0005261">
    <property type="term" value="F:monoatomic cation channel activity"/>
    <property type="evidence" value="ECO:0007669"/>
    <property type="project" value="TreeGrafter"/>
</dbReference>
<protein>
    <recommendedName>
        <fullName evidence="7">PKD/REJ-like domain-containing protein</fullName>
    </recommendedName>
</protein>
<evidence type="ECO:0000313" key="8">
    <source>
        <dbReference type="EMBL" id="KAK3260962.1"/>
    </source>
</evidence>
<accession>A0AAE0FJH1</accession>
<evidence type="ECO:0000256" key="5">
    <source>
        <dbReference type="ARBA" id="ARBA00023136"/>
    </source>
</evidence>
<dbReference type="GO" id="GO:0006816">
    <property type="term" value="P:calcium ion transport"/>
    <property type="evidence" value="ECO:0007669"/>
    <property type="project" value="TreeGrafter"/>
</dbReference>
<dbReference type="Gene3D" id="2.60.40.10">
    <property type="entry name" value="Immunoglobulins"/>
    <property type="match status" value="1"/>
</dbReference>
<evidence type="ECO:0000256" key="1">
    <source>
        <dbReference type="ARBA" id="ARBA00004370"/>
    </source>
</evidence>
<dbReference type="Proteomes" id="UP001190700">
    <property type="component" value="Unassembled WGS sequence"/>
</dbReference>
<evidence type="ECO:0000259" key="7">
    <source>
        <dbReference type="Pfam" id="PF02010"/>
    </source>
</evidence>
<dbReference type="Pfam" id="PF02010">
    <property type="entry name" value="REJ"/>
    <property type="match status" value="1"/>
</dbReference>
<organism evidence="8 9">
    <name type="scientific">Cymbomonas tetramitiformis</name>
    <dbReference type="NCBI Taxonomy" id="36881"/>
    <lineage>
        <taxon>Eukaryota</taxon>
        <taxon>Viridiplantae</taxon>
        <taxon>Chlorophyta</taxon>
        <taxon>Pyramimonadophyceae</taxon>
        <taxon>Pyramimonadales</taxon>
        <taxon>Pyramimonadaceae</taxon>
        <taxon>Cymbomonas</taxon>
    </lineage>
</organism>
<keyword evidence="2 6" id="KW-0812">Transmembrane</keyword>
<feature type="domain" description="PKD/REJ-like" evidence="7">
    <location>
        <begin position="116"/>
        <end position="529"/>
    </location>
</feature>
<keyword evidence="4 6" id="KW-1133">Transmembrane helix</keyword>
<dbReference type="InterPro" id="IPR002859">
    <property type="entry name" value="PKD/REJ-like"/>
</dbReference>
<keyword evidence="3" id="KW-0677">Repeat</keyword>
<evidence type="ECO:0000313" key="9">
    <source>
        <dbReference type="Proteomes" id="UP001190700"/>
    </source>
</evidence>
<evidence type="ECO:0000256" key="2">
    <source>
        <dbReference type="ARBA" id="ARBA00022692"/>
    </source>
</evidence>
<proteinExistence type="predicted"/>
<dbReference type="AlphaFoldDB" id="A0AAE0FJH1"/>
<evidence type="ECO:0000256" key="6">
    <source>
        <dbReference type="SAM" id="Phobius"/>
    </source>
</evidence>
<dbReference type="PANTHER" id="PTHR46730">
    <property type="entry name" value="POLYCYSTIN-1"/>
    <property type="match status" value="1"/>
</dbReference>
<dbReference type="PANTHER" id="PTHR46730:SF1">
    <property type="entry name" value="PLAT DOMAIN-CONTAINING PROTEIN"/>
    <property type="match status" value="1"/>
</dbReference>
<name>A0AAE0FJH1_9CHLO</name>
<evidence type="ECO:0000256" key="4">
    <source>
        <dbReference type="ARBA" id="ARBA00022989"/>
    </source>
</evidence>
<dbReference type="EMBL" id="LGRX02017284">
    <property type="protein sequence ID" value="KAK3260962.1"/>
    <property type="molecule type" value="Genomic_DNA"/>
</dbReference>
<evidence type="ECO:0000256" key="3">
    <source>
        <dbReference type="ARBA" id="ARBA00022737"/>
    </source>
</evidence>
<dbReference type="GO" id="GO:0005886">
    <property type="term" value="C:plasma membrane"/>
    <property type="evidence" value="ECO:0007669"/>
    <property type="project" value="TreeGrafter"/>
</dbReference>
<comment type="subcellular location">
    <subcellularLocation>
        <location evidence="1">Membrane</location>
    </subcellularLocation>
</comment>